<organism evidence="1 2">
    <name type="scientific">Dendrobium catenatum</name>
    <dbReference type="NCBI Taxonomy" id="906689"/>
    <lineage>
        <taxon>Eukaryota</taxon>
        <taxon>Viridiplantae</taxon>
        <taxon>Streptophyta</taxon>
        <taxon>Embryophyta</taxon>
        <taxon>Tracheophyta</taxon>
        <taxon>Spermatophyta</taxon>
        <taxon>Magnoliopsida</taxon>
        <taxon>Liliopsida</taxon>
        <taxon>Asparagales</taxon>
        <taxon>Orchidaceae</taxon>
        <taxon>Epidendroideae</taxon>
        <taxon>Malaxideae</taxon>
        <taxon>Dendrobiinae</taxon>
        <taxon>Dendrobium</taxon>
    </lineage>
</organism>
<dbReference type="Proteomes" id="UP000233837">
    <property type="component" value="Unassembled WGS sequence"/>
</dbReference>
<accession>A0A2I0WNV2</accession>
<dbReference type="InterPro" id="IPR015943">
    <property type="entry name" value="WD40/YVTN_repeat-like_dom_sf"/>
</dbReference>
<dbReference type="PANTHER" id="PTHR44218:SF1">
    <property type="entry name" value="PROTEIN SPA1-RELATED 3"/>
    <property type="match status" value="1"/>
</dbReference>
<dbReference type="PANTHER" id="PTHR44218">
    <property type="entry name" value="PROTEIN SPA1-RELATED 2"/>
    <property type="match status" value="1"/>
</dbReference>
<dbReference type="EMBL" id="KZ502513">
    <property type="protein sequence ID" value="PKU77350.1"/>
    <property type="molecule type" value="Genomic_DNA"/>
</dbReference>
<dbReference type="InterPro" id="IPR044630">
    <property type="entry name" value="SPA1/2/3/4"/>
</dbReference>
<evidence type="ECO:0000313" key="2">
    <source>
        <dbReference type="Proteomes" id="UP000233837"/>
    </source>
</evidence>
<name>A0A2I0WNV2_9ASPA</name>
<evidence type="ECO:0000313" key="1">
    <source>
        <dbReference type="EMBL" id="PKU77350.1"/>
    </source>
</evidence>
<gene>
    <name evidence="1" type="primary">SPA3</name>
    <name evidence="1" type="ORF">MA16_Dca011355</name>
</gene>
<sequence length="53" mass="5832">MPVLSYKFGSIDLMSGFEADDANQFISCVCWRGQSTDLIATNSNGNIKILEMV</sequence>
<reference evidence="1 2" key="1">
    <citation type="journal article" date="2016" name="Sci. Rep.">
        <title>The Dendrobium catenatum Lindl. genome sequence provides insights into polysaccharide synthase, floral development and adaptive evolution.</title>
        <authorList>
            <person name="Zhang G.Q."/>
            <person name="Xu Q."/>
            <person name="Bian C."/>
            <person name="Tsai W.C."/>
            <person name="Yeh C.M."/>
            <person name="Liu K.W."/>
            <person name="Yoshida K."/>
            <person name="Zhang L.S."/>
            <person name="Chang S.B."/>
            <person name="Chen F."/>
            <person name="Shi Y."/>
            <person name="Su Y.Y."/>
            <person name="Zhang Y.Q."/>
            <person name="Chen L.J."/>
            <person name="Yin Y."/>
            <person name="Lin M."/>
            <person name="Huang H."/>
            <person name="Deng H."/>
            <person name="Wang Z.W."/>
            <person name="Zhu S.L."/>
            <person name="Zhao X."/>
            <person name="Deng C."/>
            <person name="Niu S.C."/>
            <person name="Huang J."/>
            <person name="Wang M."/>
            <person name="Liu G.H."/>
            <person name="Yang H.J."/>
            <person name="Xiao X.J."/>
            <person name="Hsiao Y.Y."/>
            <person name="Wu W.L."/>
            <person name="Chen Y.Y."/>
            <person name="Mitsuda N."/>
            <person name="Ohme-Takagi M."/>
            <person name="Luo Y.B."/>
            <person name="Van de Peer Y."/>
            <person name="Liu Z.J."/>
        </authorList>
    </citation>
    <scope>NUCLEOTIDE SEQUENCE [LARGE SCALE GENOMIC DNA]</scope>
    <source>
        <tissue evidence="1">The whole plant</tissue>
    </source>
</reference>
<proteinExistence type="predicted"/>
<keyword evidence="2" id="KW-1185">Reference proteome</keyword>
<dbReference type="GO" id="GO:0009640">
    <property type="term" value="P:photomorphogenesis"/>
    <property type="evidence" value="ECO:0007669"/>
    <property type="project" value="InterPro"/>
</dbReference>
<protein>
    <submittedName>
        <fullName evidence="1">Protein SPA1-RELATED 3</fullName>
    </submittedName>
</protein>
<dbReference type="Gene3D" id="2.130.10.10">
    <property type="entry name" value="YVTN repeat-like/Quinoprotein amine dehydrogenase"/>
    <property type="match status" value="1"/>
</dbReference>
<reference evidence="1 2" key="2">
    <citation type="journal article" date="2017" name="Nature">
        <title>The Apostasia genome and the evolution of orchids.</title>
        <authorList>
            <person name="Zhang G.Q."/>
            <person name="Liu K.W."/>
            <person name="Li Z."/>
            <person name="Lohaus R."/>
            <person name="Hsiao Y.Y."/>
            <person name="Niu S.C."/>
            <person name="Wang J.Y."/>
            <person name="Lin Y.C."/>
            <person name="Xu Q."/>
            <person name="Chen L.J."/>
            <person name="Yoshida K."/>
            <person name="Fujiwara S."/>
            <person name="Wang Z.W."/>
            <person name="Zhang Y.Q."/>
            <person name="Mitsuda N."/>
            <person name="Wang M."/>
            <person name="Liu G.H."/>
            <person name="Pecoraro L."/>
            <person name="Huang H.X."/>
            <person name="Xiao X.J."/>
            <person name="Lin M."/>
            <person name="Wu X.Y."/>
            <person name="Wu W.L."/>
            <person name="Chen Y.Y."/>
            <person name="Chang S.B."/>
            <person name="Sakamoto S."/>
            <person name="Ohme-Takagi M."/>
            <person name="Yagi M."/>
            <person name="Zeng S.J."/>
            <person name="Shen C.Y."/>
            <person name="Yeh C.M."/>
            <person name="Luo Y.B."/>
            <person name="Tsai W.C."/>
            <person name="Van de Peer Y."/>
            <person name="Liu Z.J."/>
        </authorList>
    </citation>
    <scope>NUCLEOTIDE SEQUENCE [LARGE SCALE GENOMIC DNA]</scope>
    <source>
        <tissue evidence="1">The whole plant</tissue>
    </source>
</reference>
<dbReference type="STRING" id="906689.A0A2I0WNV2"/>
<dbReference type="AlphaFoldDB" id="A0A2I0WNV2"/>